<dbReference type="InterPro" id="IPR000792">
    <property type="entry name" value="Tscrpt_reg_LuxR_C"/>
</dbReference>
<dbReference type="GO" id="GO:0003677">
    <property type="term" value="F:DNA binding"/>
    <property type="evidence" value="ECO:0007669"/>
    <property type="project" value="UniProtKB-KW"/>
</dbReference>
<dbReference type="EMBL" id="LNXY01000027">
    <property type="protein sequence ID" value="KTC86092.1"/>
    <property type="molecule type" value="Genomic_DNA"/>
</dbReference>
<dbReference type="RefSeq" id="WP_058496671.1">
    <property type="nucleotide sequence ID" value="NZ_CAAAIU010000001.1"/>
</dbReference>
<keyword evidence="6" id="KW-1185">Reference proteome</keyword>
<dbReference type="SUPFAM" id="SSF55785">
    <property type="entry name" value="PYP-like sensor domain (PAS domain)"/>
    <property type="match status" value="1"/>
</dbReference>
<protein>
    <submittedName>
        <fullName evidence="5">LuxR family transcriptional regulator</fullName>
    </submittedName>
</protein>
<evidence type="ECO:0000256" key="2">
    <source>
        <dbReference type="ARBA" id="ARBA00023125"/>
    </source>
</evidence>
<keyword evidence="3" id="KW-0804">Transcription</keyword>
<comment type="caution">
    <text evidence="5">The sequence shown here is derived from an EMBL/GenBank/DDBJ whole genome shotgun (WGS) entry which is preliminary data.</text>
</comment>
<sequence length="192" mass="22398">MDKTSLYLKSLNLNSYQLLHNSVFIKDEQGRYLWANDFFVHQSAGHKSISEIVNKNDYDFSWQIYADELRINDQLLLEHRQSISVYEKIVRYDGQQVDILTRKCPLFDQHQTLIGLIGFCIELPKPRKLNLLSPREQICLHYLSQGLTYKQIAKELNLSPRTVETYINSAKSKLGIETKAQLIGEYFRAKSP</sequence>
<evidence type="ECO:0000313" key="5">
    <source>
        <dbReference type="EMBL" id="KTC86092.1"/>
    </source>
</evidence>
<gene>
    <name evidence="5" type="ORF">Ldro_2417</name>
</gene>
<evidence type="ECO:0000256" key="1">
    <source>
        <dbReference type="ARBA" id="ARBA00023015"/>
    </source>
</evidence>
<dbReference type="Gene3D" id="3.30.450.20">
    <property type="entry name" value="PAS domain"/>
    <property type="match status" value="1"/>
</dbReference>
<dbReference type="PANTHER" id="PTHR44688:SF16">
    <property type="entry name" value="DNA-BINDING TRANSCRIPTIONAL ACTIVATOR DEVR_DOSR"/>
    <property type="match status" value="1"/>
</dbReference>
<feature type="domain" description="HTH luxR-type" evidence="4">
    <location>
        <begin position="125"/>
        <end position="190"/>
    </location>
</feature>
<keyword evidence="1" id="KW-0805">Transcription regulation</keyword>
<keyword evidence="2" id="KW-0238">DNA-binding</keyword>
<name>A0A0W0SS77_9GAMM</name>
<proteinExistence type="predicted"/>
<dbReference type="STRING" id="1212489.Ldro_2417"/>
<dbReference type="SMART" id="SM00421">
    <property type="entry name" value="HTH_LUXR"/>
    <property type="match status" value="1"/>
</dbReference>
<dbReference type="PROSITE" id="PS00622">
    <property type="entry name" value="HTH_LUXR_1"/>
    <property type="match status" value="1"/>
</dbReference>
<evidence type="ECO:0000256" key="3">
    <source>
        <dbReference type="ARBA" id="ARBA00023163"/>
    </source>
</evidence>
<dbReference type="AlphaFoldDB" id="A0A0W0SS77"/>
<dbReference type="Proteomes" id="UP000054736">
    <property type="component" value="Unassembled WGS sequence"/>
</dbReference>
<organism evidence="5 6">
    <name type="scientific">Legionella drozanskii LLAP-1</name>
    <dbReference type="NCBI Taxonomy" id="1212489"/>
    <lineage>
        <taxon>Bacteria</taxon>
        <taxon>Pseudomonadati</taxon>
        <taxon>Pseudomonadota</taxon>
        <taxon>Gammaproteobacteria</taxon>
        <taxon>Legionellales</taxon>
        <taxon>Legionellaceae</taxon>
        <taxon>Legionella</taxon>
    </lineage>
</organism>
<reference evidence="5 6" key="1">
    <citation type="submission" date="2015-11" db="EMBL/GenBank/DDBJ databases">
        <title>Genomic analysis of 38 Legionella species identifies large and diverse effector repertoires.</title>
        <authorList>
            <person name="Burstein D."/>
            <person name="Amaro F."/>
            <person name="Zusman T."/>
            <person name="Lifshitz Z."/>
            <person name="Cohen O."/>
            <person name="Gilbert J.A."/>
            <person name="Pupko T."/>
            <person name="Shuman H.A."/>
            <person name="Segal G."/>
        </authorList>
    </citation>
    <scope>NUCLEOTIDE SEQUENCE [LARGE SCALE GENOMIC DNA]</scope>
    <source>
        <strain evidence="5 6">ATCC 700990</strain>
    </source>
</reference>
<dbReference type="Gene3D" id="1.10.10.10">
    <property type="entry name" value="Winged helix-like DNA-binding domain superfamily/Winged helix DNA-binding domain"/>
    <property type="match status" value="1"/>
</dbReference>
<dbReference type="PANTHER" id="PTHR44688">
    <property type="entry name" value="DNA-BINDING TRANSCRIPTIONAL ACTIVATOR DEVR_DOSR"/>
    <property type="match status" value="1"/>
</dbReference>
<dbReference type="GO" id="GO:0006355">
    <property type="term" value="P:regulation of DNA-templated transcription"/>
    <property type="evidence" value="ECO:0007669"/>
    <property type="project" value="InterPro"/>
</dbReference>
<dbReference type="InterPro" id="IPR016032">
    <property type="entry name" value="Sig_transdc_resp-reg_C-effctor"/>
</dbReference>
<evidence type="ECO:0000313" key="6">
    <source>
        <dbReference type="Proteomes" id="UP000054736"/>
    </source>
</evidence>
<dbReference type="PRINTS" id="PR00038">
    <property type="entry name" value="HTHLUXR"/>
</dbReference>
<dbReference type="CDD" id="cd06170">
    <property type="entry name" value="LuxR_C_like"/>
    <property type="match status" value="1"/>
</dbReference>
<dbReference type="PATRIC" id="fig|1212489.4.peg.2549"/>
<accession>A0A0W0SS77</accession>
<dbReference type="Pfam" id="PF08448">
    <property type="entry name" value="PAS_4"/>
    <property type="match status" value="1"/>
</dbReference>
<dbReference type="PROSITE" id="PS50043">
    <property type="entry name" value="HTH_LUXR_2"/>
    <property type="match status" value="1"/>
</dbReference>
<dbReference type="InterPro" id="IPR036388">
    <property type="entry name" value="WH-like_DNA-bd_sf"/>
</dbReference>
<dbReference type="InterPro" id="IPR013656">
    <property type="entry name" value="PAS_4"/>
</dbReference>
<dbReference type="Pfam" id="PF00196">
    <property type="entry name" value="GerE"/>
    <property type="match status" value="1"/>
</dbReference>
<evidence type="ECO:0000259" key="4">
    <source>
        <dbReference type="PROSITE" id="PS50043"/>
    </source>
</evidence>
<dbReference type="InterPro" id="IPR035965">
    <property type="entry name" value="PAS-like_dom_sf"/>
</dbReference>
<dbReference type="SUPFAM" id="SSF46894">
    <property type="entry name" value="C-terminal effector domain of the bipartite response regulators"/>
    <property type="match status" value="1"/>
</dbReference>
<dbReference type="OrthoDB" id="5654355at2"/>